<evidence type="ECO:0000256" key="5">
    <source>
        <dbReference type="ARBA" id="ARBA00022857"/>
    </source>
</evidence>
<organism evidence="9 10">
    <name type="scientific">Apilactobacillus apisilvae</name>
    <dbReference type="NCBI Taxonomy" id="2923364"/>
    <lineage>
        <taxon>Bacteria</taxon>
        <taxon>Bacillati</taxon>
        <taxon>Bacillota</taxon>
        <taxon>Bacilli</taxon>
        <taxon>Lactobacillales</taxon>
        <taxon>Lactobacillaceae</taxon>
        <taxon>Apilactobacillus</taxon>
    </lineage>
</organism>
<protein>
    <recommendedName>
        <fullName evidence="3 7">Dihydrofolate reductase</fullName>
        <ecNumber evidence="3 7">1.5.1.3</ecNumber>
    </recommendedName>
</protein>
<evidence type="ECO:0000256" key="4">
    <source>
        <dbReference type="ARBA" id="ARBA00022563"/>
    </source>
</evidence>
<dbReference type="EC" id="1.5.1.3" evidence="3 7"/>
<name>A0ABY4PIU3_9LACO</name>
<evidence type="ECO:0000256" key="1">
    <source>
        <dbReference type="ARBA" id="ARBA00004903"/>
    </source>
</evidence>
<proteinExistence type="inferred from homology"/>
<evidence type="ECO:0000313" key="9">
    <source>
        <dbReference type="EMBL" id="UQS85410.1"/>
    </source>
</evidence>
<evidence type="ECO:0000256" key="6">
    <source>
        <dbReference type="ARBA" id="ARBA00023002"/>
    </source>
</evidence>
<evidence type="ECO:0000259" key="8">
    <source>
        <dbReference type="PROSITE" id="PS51330"/>
    </source>
</evidence>
<evidence type="ECO:0000256" key="7">
    <source>
        <dbReference type="PIRNR" id="PIRNR000194"/>
    </source>
</evidence>
<dbReference type="PRINTS" id="PR00070">
    <property type="entry name" value="DHFR"/>
</dbReference>
<gene>
    <name evidence="9" type="ORF">MOO46_02160</name>
</gene>
<dbReference type="PIRSF" id="PIRSF000194">
    <property type="entry name" value="DHFR"/>
    <property type="match status" value="1"/>
</dbReference>
<dbReference type="InterPro" id="IPR001796">
    <property type="entry name" value="DHFR_dom"/>
</dbReference>
<evidence type="ECO:0000256" key="3">
    <source>
        <dbReference type="ARBA" id="ARBA00012856"/>
    </source>
</evidence>
<comment type="similarity">
    <text evidence="2 7">Belongs to the dihydrofolate reductase family.</text>
</comment>
<keyword evidence="4 7" id="KW-0554">One-carbon metabolism</keyword>
<accession>A0ABY4PIU3</accession>
<feature type="domain" description="DHFR" evidence="8">
    <location>
        <begin position="1"/>
        <end position="162"/>
    </location>
</feature>
<reference evidence="9 10" key="1">
    <citation type="journal article" date="2022" name="Int. J. Syst. Evol. Microbiol.">
        <title>Apilactobacillus apisilvae sp. nov., Nicolia spurrieriana gen. nov. sp. nov., Bombilactobacillus folatiphilus sp. nov. and Bombilactobacillus thymidiniphilus sp. nov., four new lactic acid bacterial isolates from stingless bees Tetragonula carbonaria and Austroplebeia australis.</title>
        <authorList>
            <person name="Oliphant S.A."/>
            <person name="Watson-Haigh N.S."/>
            <person name="Sumby K.M."/>
            <person name="Gardner J."/>
            <person name="Groom S."/>
            <person name="Jiranek V."/>
        </authorList>
    </citation>
    <scope>NUCLEOTIDE SEQUENCE [LARGE SCALE GENOMIC DNA]</scope>
    <source>
        <strain evidence="9 10">SG5_A10</strain>
    </source>
</reference>
<dbReference type="PANTHER" id="PTHR48069">
    <property type="entry name" value="DIHYDROFOLATE REDUCTASE"/>
    <property type="match status" value="1"/>
</dbReference>
<evidence type="ECO:0000313" key="10">
    <source>
        <dbReference type="Proteomes" id="UP000831859"/>
    </source>
</evidence>
<dbReference type="SUPFAM" id="SSF53597">
    <property type="entry name" value="Dihydrofolate reductase-like"/>
    <property type="match status" value="1"/>
</dbReference>
<dbReference type="EMBL" id="CP093362">
    <property type="protein sequence ID" value="UQS85410.1"/>
    <property type="molecule type" value="Genomic_DNA"/>
</dbReference>
<dbReference type="Proteomes" id="UP000831859">
    <property type="component" value="Chromosome"/>
</dbReference>
<dbReference type="PROSITE" id="PS51330">
    <property type="entry name" value="DHFR_2"/>
    <property type="match status" value="1"/>
</dbReference>
<comment type="function">
    <text evidence="7">Key enzyme in folate metabolism. Catalyzes an essential reaction for de novo glycine and purine synthesis, and for DNA precursor synthesis.</text>
</comment>
<dbReference type="InterPro" id="IPR024072">
    <property type="entry name" value="DHFR-like_dom_sf"/>
</dbReference>
<dbReference type="RefSeq" id="WP_249511383.1">
    <property type="nucleotide sequence ID" value="NZ_CP093362.1"/>
</dbReference>
<dbReference type="CDD" id="cd00209">
    <property type="entry name" value="DHFR"/>
    <property type="match status" value="1"/>
</dbReference>
<comment type="pathway">
    <text evidence="1 7">Cofactor biosynthesis; tetrahydrofolate biosynthesis; 5,6,7,8-tetrahydrofolate from 7,8-dihydrofolate: step 1/1.</text>
</comment>
<comment type="catalytic activity">
    <reaction evidence="7">
        <text>(6S)-5,6,7,8-tetrahydrofolate + NADP(+) = 7,8-dihydrofolate + NADPH + H(+)</text>
        <dbReference type="Rhea" id="RHEA:15009"/>
        <dbReference type="ChEBI" id="CHEBI:15378"/>
        <dbReference type="ChEBI" id="CHEBI:57451"/>
        <dbReference type="ChEBI" id="CHEBI:57453"/>
        <dbReference type="ChEBI" id="CHEBI:57783"/>
        <dbReference type="ChEBI" id="CHEBI:58349"/>
        <dbReference type="EC" id="1.5.1.3"/>
    </reaction>
</comment>
<dbReference type="Gene3D" id="3.40.430.10">
    <property type="entry name" value="Dihydrofolate Reductase, subunit A"/>
    <property type="match status" value="1"/>
</dbReference>
<keyword evidence="6 7" id="KW-0560">Oxidoreductase</keyword>
<dbReference type="PANTHER" id="PTHR48069:SF3">
    <property type="entry name" value="DIHYDROFOLATE REDUCTASE"/>
    <property type="match status" value="1"/>
</dbReference>
<evidence type="ECO:0000256" key="2">
    <source>
        <dbReference type="ARBA" id="ARBA00009539"/>
    </source>
</evidence>
<sequence length="163" mass="18801">MISYLWAESKGHIIGSNGTLPWNLPSDMHYFKATTTGNVILAGKRTYESFGRPLPNRLNVVLTHTSKDDFPKNVKVFNNVNEFLSFSKDNQDKEIFVVGGAQIFKLLLPYVDFLYRTVIDYKFSGDTVMPDINYNDFKLIKSVDGKMDDKNIYPHTFEVFKRK</sequence>
<dbReference type="InterPro" id="IPR012259">
    <property type="entry name" value="DHFR"/>
</dbReference>
<keyword evidence="5 7" id="KW-0521">NADP</keyword>
<dbReference type="Pfam" id="PF00186">
    <property type="entry name" value="DHFR_1"/>
    <property type="match status" value="1"/>
</dbReference>
<keyword evidence="10" id="KW-1185">Reference proteome</keyword>